<dbReference type="SMART" id="SM00139">
    <property type="entry name" value="MyTH4"/>
    <property type="match status" value="1"/>
</dbReference>
<evidence type="ECO:0000259" key="5">
    <source>
        <dbReference type="PROSITE" id="PS50003"/>
    </source>
</evidence>
<feature type="compositionally biased region" description="Basic and acidic residues" evidence="4">
    <location>
        <begin position="240"/>
        <end position="251"/>
    </location>
</feature>
<dbReference type="Gene3D" id="2.30.29.30">
    <property type="entry name" value="Pleckstrin-homology domain (PH domain)/Phosphotyrosine-binding domain (PTB)"/>
    <property type="match status" value="3"/>
</dbReference>
<feature type="region of interest" description="Disordered" evidence="4">
    <location>
        <begin position="552"/>
        <end position="664"/>
    </location>
</feature>
<dbReference type="CDD" id="cd17179">
    <property type="entry name" value="FERM_F1_PLEKHH2"/>
    <property type="match status" value="1"/>
</dbReference>
<evidence type="ECO:0000313" key="8">
    <source>
        <dbReference type="EMBL" id="ETE71863.1"/>
    </source>
</evidence>
<feature type="region of interest" description="Disordered" evidence="4">
    <location>
        <begin position="305"/>
        <end position="335"/>
    </location>
</feature>
<feature type="domain" description="FERM" evidence="6">
    <location>
        <begin position="1086"/>
        <end position="1407"/>
    </location>
</feature>
<feature type="region of interest" description="Disordered" evidence="4">
    <location>
        <begin position="223"/>
        <end position="253"/>
    </location>
</feature>
<dbReference type="Pfam" id="PF00169">
    <property type="entry name" value="PH"/>
    <property type="match status" value="1"/>
</dbReference>
<dbReference type="InterPro" id="IPR038185">
    <property type="entry name" value="MyTH4_dom_sf"/>
</dbReference>
<dbReference type="InterPro" id="IPR019749">
    <property type="entry name" value="Band_41_domain"/>
</dbReference>
<dbReference type="GO" id="GO:0005737">
    <property type="term" value="C:cytoplasm"/>
    <property type="evidence" value="ECO:0007669"/>
    <property type="project" value="TreeGrafter"/>
</dbReference>
<dbReference type="Pfam" id="PF00373">
    <property type="entry name" value="FERM_M"/>
    <property type="match status" value="1"/>
</dbReference>
<feature type="non-terminal residue" evidence="8">
    <location>
        <position position="1407"/>
    </location>
</feature>
<gene>
    <name evidence="8" type="primary">PLEKHH2</name>
    <name evidence="8" type="ORF">L345_02309</name>
</gene>
<feature type="domain" description="PH" evidence="5">
    <location>
        <begin position="668"/>
        <end position="762"/>
    </location>
</feature>
<evidence type="ECO:0000256" key="4">
    <source>
        <dbReference type="SAM" id="MobiDB-lite"/>
    </source>
</evidence>
<dbReference type="FunFam" id="2.30.29.30:FF:000335">
    <property type="entry name" value="Pleckstrin homology domain-containing family H member 2"/>
    <property type="match status" value="1"/>
</dbReference>
<dbReference type="InterPro" id="IPR001849">
    <property type="entry name" value="PH_domain"/>
</dbReference>
<dbReference type="GO" id="GO:0005856">
    <property type="term" value="C:cytoskeleton"/>
    <property type="evidence" value="ECO:0007669"/>
    <property type="project" value="InterPro"/>
</dbReference>
<dbReference type="SMART" id="SM00295">
    <property type="entry name" value="B41"/>
    <property type="match status" value="1"/>
</dbReference>
<dbReference type="SMART" id="SM00233">
    <property type="entry name" value="PH"/>
    <property type="match status" value="2"/>
</dbReference>
<dbReference type="PROSITE" id="PS50003">
    <property type="entry name" value="PH_DOMAIN"/>
    <property type="match status" value="2"/>
</dbReference>
<dbReference type="Gene3D" id="1.25.40.530">
    <property type="entry name" value="MyTH4 domain"/>
    <property type="match status" value="1"/>
</dbReference>
<evidence type="ECO:0000256" key="1">
    <source>
        <dbReference type="ARBA" id="ARBA00022737"/>
    </source>
</evidence>
<dbReference type="FunFam" id="1.20.80.10:FF:000021">
    <property type="entry name" value="pleckstrin homology domain-containing family H member 2"/>
    <property type="match status" value="1"/>
</dbReference>
<dbReference type="Proteomes" id="UP000018936">
    <property type="component" value="Unassembled WGS sequence"/>
</dbReference>
<evidence type="ECO:0000259" key="6">
    <source>
        <dbReference type="PROSITE" id="PS50057"/>
    </source>
</evidence>
<evidence type="ECO:0000256" key="3">
    <source>
        <dbReference type="SAM" id="Coils"/>
    </source>
</evidence>
<accession>V8PCX8</accession>
<dbReference type="Pfam" id="PF00784">
    <property type="entry name" value="MyTH4"/>
    <property type="match status" value="1"/>
</dbReference>
<dbReference type="GO" id="GO:0030835">
    <property type="term" value="P:negative regulation of actin filament depolymerization"/>
    <property type="evidence" value="ECO:0007669"/>
    <property type="project" value="TreeGrafter"/>
</dbReference>
<dbReference type="Gene3D" id="3.10.20.90">
    <property type="entry name" value="Phosphatidylinositol 3-kinase Catalytic Subunit, Chain A, domain 1"/>
    <property type="match status" value="1"/>
</dbReference>
<dbReference type="FunFam" id="3.10.20.90:FF:000125">
    <property type="entry name" value="pleckstrin homology domain-containing family H member 2"/>
    <property type="match status" value="1"/>
</dbReference>
<feature type="domain" description="PH" evidence="5">
    <location>
        <begin position="776"/>
        <end position="884"/>
    </location>
</feature>
<feature type="compositionally biased region" description="Polar residues" evidence="4">
    <location>
        <begin position="446"/>
        <end position="458"/>
    </location>
</feature>
<protein>
    <submittedName>
        <fullName evidence="8">Pleckstrin-likey domain-containing family H member 2</fullName>
    </submittedName>
</protein>
<sequence>MVKKDLIKVSTLELPFKISFEEHKGVIFSRTVTKSFHNMQQLEKQVIDADHQAEKAFQQLCSTNAAGFRKSVQVAEKMLLNETQVQIMEEKLKAANVQTSESETRLYKRCQDLEILVQEKDDAIQNLEQQLVEQKEIRIQEAKIIEEKAAKIKEWVTIKLHELETENQNLRMINQNQTEEIKLLQTKLQELQGKKSVSSSQKPGEGQRLSSLTFGCFLNRARSPQQVPKPEDASSSASKQVDHNENHKSQENEIQETSLAGQVHGNNRSLKPLQQNPCIPEQRMATKSKDIDNNISKNSCITVSDWSSDEEGSKGRSKSRCVSTFSSHTSEEGTGYSRIGSEMYLTASDDSSSMLEEESFQVHGNVHKLYSWQQESSWKNQNHLIGKSNLESFSEKKSHDSFSDELNKRFQSHRLDYSSSSSEANTPSPILTPSLAPKHPSLMLAASSQSGKQLDSPSNLPPPKLRTPSAFILSTALAKKHFSQPSLCSDKLFGKNRNAISMIRPFKPQETDIDQVDGDDAEVFEKMEISCNEESFTYDCCEMKDTETVDLSDSGKMINSKPPTPPLHRFPSWKATQISNNPFLDDSSGSEEEGSQSSSRTSESDSRSRSGPGSPRAMKRGVSLSSMTSEGDYAIPPDAYLTDTDYSEPEQKLPKTCSSSSDNGKNEVLEKSGYLLKMSGKVKTWKRRWFVLKGGELLYYKSPSDVIRKPQGQIELSASSHIVRGEGKQTVQLTTEKRTYYMTADSPNILEEWIKVLQNVLKVQAASPLFIQPDVKPAVKGLLTKVKHGYSKTVWCILVGKTLYYFRSHEDKFPLGQIKLLEAKVEEVDRSCDSDEDYEASGRSLLSTHFTIVIHPNEQAPTYLLIGSKYEKDTWLYYLTIAAGSTNINVGTEFEQLVCKLLNIEGEPTSQIWRHPTLCHSKDGITSPLTTLPSEALQTEAIKLFKTCQLFINAAVDSPAIDYHVSLAQSALQVCLTHPELQNEICCQLIKQTRRRQPSNQIGPVQAWQLLALCVGLFLPQHPFLWFIKLHLKKNADSRTEFGKYAIYCQRCVERTQQNGDREARPSRMEILSTLLRNPYHHSLPFSIPVHFMNGIYQVVGFDASTTVEEFLNTLNQDTGMRKPAQSGFALFTDDPSGKDIEHCLQGNIKICDIISRWEQASKEQHPGKCEGTRTVRLTYKNRLYFSVQIRGETEREKLLLMYQTNDQIINGYFPVNKDLALELAALLAQVEIGDFERPFSTPAGQVTSLSKFNQTLKQVVEKFYPKRYRDNCSEEQLRQLYQRLSTKWMALRGHTAVDCVRIYLAVVRKWPLFGAKLFAAKRLILTYLYKNLVTFGGYQEDFMLVVNNMSTEEKHTEKVLFTFAKPKILEITLLIASYINNFHQQKKTVHEFSALQSRSPKSNDIE</sequence>
<feature type="region of interest" description="Disordered" evidence="4">
    <location>
        <begin position="414"/>
        <end position="466"/>
    </location>
</feature>
<dbReference type="GO" id="GO:0003779">
    <property type="term" value="F:actin binding"/>
    <property type="evidence" value="ECO:0007669"/>
    <property type="project" value="TreeGrafter"/>
</dbReference>
<keyword evidence="1" id="KW-0677">Repeat</keyword>
<dbReference type="InterPro" id="IPR014352">
    <property type="entry name" value="FERM/acyl-CoA-bd_prot_sf"/>
</dbReference>
<keyword evidence="9" id="KW-1185">Reference proteome</keyword>
<dbReference type="Pfam" id="PF21989">
    <property type="entry name" value="RA_2"/>
    <property type="match status" value="1"/>
</dbReference>
<evidence type="ECO:0000259" key="7">
    <source>
        <dbReference type="PROSITE" id="PS51016"/>
    </source>
</evidence>
<dbReference type="OrthoDB" id="6285196at2759"/>
<feature type="domain" description="MyTH4" evidence="7">
    <location>
        <begin position="920"/>
        <end position="1075"/>
    </location>
</feature>
<dbReference type="PANTHER" id="PTHR22903:SF3">
    <property type="entry name" value="PLECKSTRIN HOMOLOGY DOMAIN-CONTAINING FAMILY H MEMBER 2"/>
    <property type="match status" value="1"/>
</dbReference>
<keyword evidence="2 3" id="KW-0175">Coiled coil</keyword>
<dbReference type="SUPFAM" id="SSF50729">
    <property type="entry name" value="PH domain-like"/>
    <property type="match status" value="2"/>
</dbReference>
<dbReference type="SUPFAM" id="SSF47031">
    <property type="entry name" value="Second domain of FERM"/>
    <property type="match status" value="1"/>
</dbReference>
<proteinExistence type="predicted"/>
<dbReference type="EMBL" id="AZIM01000301">
    <property type="protein sequence ID" value="ETE71863.1"/>
    <property type="molecule type" value="Genomic_DNA"/>
</dbReference>
<dbReference type="InterPro" id="IPR019748">
    <property type="entry name" value="FERM_central"/>
</dbReference>
<feature type="coiled-coil region" evidence="3">
    <location>
        <begin position="110"/>
        <end position="194"/>
    </location>
</feature>
<organism evidence="8 9">
    <name type="scientific">Ophiophagus hannah</name>
    <name type="common">King cobra</name>
    <name type="synonym">Naja hannah</name>
    <dbReference type="NCBI Taxonomy" id="8665"/>
    <lineage>
        <taxon>Eukaryota</taxon>
        <taxon>Metazoa</taxon>
        <taxon>Chordata</taxon>
        <taxon>Craniata</taxon>
        <taxon>Vertebrata</taxon>
        <taxon>Euteleostomi</taxon>
        <taxon>Lepidosauria</taxon>
        <taxon>Squamata</taxon>
        <taxon>Bifurcata</taxon>
        <taxon>Unidentata</taxon>
        <taxon>Episquamata</taxon>
        <taxon>Toxicofera</taxon>
        <taxon>Serpentes</taxon>
        <taxon>Colubroidea</taxon>
        <taxon>Elapidae</taxon>
        <taxon>Elapinae</taxon>
        <taxon>Ophiophagus</taxon>
    </lineage>
</organism>
<evidence type="ECO:0000256" key="2">
    <source>
        <dbReference type="ARBA" id="ARBA00023054"/>
    </source>
</evidence>
<dbReference type="InterPro" id="IPR035963">
    <property type="entry name" value="FERM_2"/>
</dbReference>
<dbReference type="InterPro" id="IPR011993">
    <property type="entry name" value="PH-like_dom_sf"/>
</dbReference>
<dbReference type="InterPro" id="IPR000857">
    <property type="entry name" value="MyTH4_dom"/>
</dbReference>
<dbReference type="PROSITE" id="PS50057">
    <property type="entry name" value="FERM_3"/>
    <property type="match status" value="1"/>
</dbReference>
<name>V8PCX8_OPHHA</name>
<dbReference type="CDD" id="cd14473">
    <property type="entry name" value="FERM_B-lobe"/>
    <property type="match status" value="1"/>
</dbReference>
<dbReference type="InterPro" id="IPR000299">
    <property type="entry name" value="FERM_domain"/>
</dbReference>
<dbReference type="FunFam" id="1.25.40.530:FF:000001">
    <property type="entry name" value="Pleckstrin homology domain-containing family H member 2"/>
    <property type="match status" value="1"/>
</dbReference>
<dbReference type="CDD" id="cd13282">
    <property type="entry name" value="PH1_PLEKHH1_PLEKHH2"/>
    <property type="match status" value="1"/>
</dbReference>
<comment type="caution">
    <text evidence="8">The sequence shown here is derived from an EMBL/GenBank/DDBJ whole genome shotgun (WGS) entry which is preliminary data.</text>
</comment>
<dbReference type="PROSITE" id="PS51016">
    <property type="entry name" value="MYTH4"/>
    <property type="match status" value="1"/>
</dbReference>
<evidence type="ECO:0000313" key="9">
    <source>
        <dbReference type="Proteomes" id="UP000018936"/>
    </source>
</evidence>
<dbReference type="PANTHER" id="PTHR22903">
    <property type="entry name" value="PLEKHH PROTEIN"/>
    <property type="match status" value="1"/>
</dbReference>
<dbReference type="Gene3D" id="1.20.80.10">
    <property type="match status" value="1"/>
</dbReference>
<reference evidence="8 9" key="1">
    <citation type="journal article" date="2013" name="Proc. Natl. Acad. Sci. U.S.A.">
        <title>The king cobra genome reveals dynamic gene evolution and adaptation in the snake venom system.</title>
        <authorList>
            <person name="Vonk F.J."/>
            <person name="Casewell N.R."/>
            <person name="Henkel C.V."/>
            <person name="Heimberg A.M."/>
            <person name="Jansen H.J."/>
            <person name="McCleary R.J."/>
            <person name="Kerkkamp H.M."/>
            <person name="Vos R.A."/>
            <person name="Guerreiro I."/>
            <person name="Calvete J.J."/>
            <person name="Wuster W."/>
            <person name="Woods A.E."/>
            <person name="Logan J.M."/>
            <person name="Harrison R.A."/>
            <person name="Castoe T.A."/>
            <person name="de Koning A.P."/>
            <person name="Pollock D.D."/>
            <person name="Yandell M."/>
            <person name="Calderon D."/>
            <person name="Renjifo C."/>
            <person name="Currier R.B."/>
            <person name="Salgado D."/>
            <person name="Pla D."/>
            <person name="Sanz L."/>
            <person name="Hyder A.S."/>
            <person name="Ribeiro J.M."/>
            <person name="Arntzen J.W."/>
            <person name="van den Thillart G.E."/>
            <person name="Boetzer M."/>
            <person name="Pirovano W."/>
            <person name="Dirks R.P."/>
            <person name="Spaink H.P."/>
            <person name="Duboule D."/>
            <person name="McGlinn E."/>
            <person name="Kini R.M."/>
            <person name="Richardson M.K."/>
        </authorList>
    </citation>
    <scope>NUCLEOTIDE SEQUENCE</scope>
    <source>
        <tissue evidence="8">Blood</tissue>
    </source>
</reference>